<sequence length="148" mass="16421">MTAVTERNTSHTQREFTTFHPATGEIFASYPVTSDAEIAERVARARASAQWWAALSFNERRKILLKWNSLLISKLDEAVTLIVAESGKPASDATLEASLACEHVAWAAEKAHLYLRTHHRSPGLLMANMRAHVDRVPYGVVGVIGPWN</sequence>
<organism evidence="4 5">
    <name type="scientific">Candidatus Fonsibacter lacus</name>
    <dbReference type="NCBI Taxonomy" id="2576439"/>
    <lineage>
        <taxon>Bacteria</taxon>
        <taxon>Pseudomonadati</taxon>
        <taxon>Pseudomonadota</taxon>
        <taxon>Alphaproteobacteria</taxon>
        <taxon>Candidatus Pelagibacterales</taxon>
        <taxon>Candidatus Pelagibacterales incertae sedis</taxon>
        <taxon>Candidatus Fonsibacter</taxon>
    </lineage>
</organism>
<dbReference type="Proteomes" id="UP000740727">
    <property type="component" value="Unassembled WGS sequence"/>
</dbReference>
<dbReference type="InterPro" id="IPR015590">
    <property type="entry name" value="Aldehyde_DH_dom"/>
</dbReference>
<gene>
    <name evidence="4" type="ORF">EBT44_06835</name>
</gene>
<dbReference type="Gene3D" id="3.40.605.10">
    <property type="entry name" value="Aldehyde Dehydrogenase, Chain A, domain 1"/>
    <property type="match status" value="1"/>
</dbReference>
<dbReference type="EMBL" id="RFXN01000174">
    <property type="protein sequence ID" value="NBR94519.1"/>
    <property type="molecule type" value="Genomic_DNA"/>
</dbReference>
<dbReference type="InterPro" id="IPR050740">
    <property type="entry name" value="Aldehyde_DH_Superfamily"/>
</dbReference>
<protein>
    <submittedName>
        <fullName evidence="4">Aldehyde dehydrogenase family protein</fullName>
    </submittedName>
</protein>
<proteinExistence type="inferred from homology"/>
<dbReference type="PANTHER" id="PTHR43353:SF5">
    <property type="entry name" value="SUCCINATE-SEMIALDEHYDE DEHYDROGENASE, MITOCHONDRIAL"/>
    <property type="match status" value="1"/>
</dbReference>
<dbReference type="InterPro" id="IPR016161">
    <property type="entry name" value="Ald_DH/histidinol_DH"/>
</dbReference>
<dbReference type="GO" id="GO:0016620">
    <property type="term" value="F:oxidoreductase activity, acting on the aldehyde or oxo group of donors, NAD or NADP as acceptor"/>
    <property type="evidence" value="ECO:0007669"/>
    <property type="project" value="UniProtKB-ARBA"/>
</dbReference>
<feature type="domain" description="Aldehyde dehydrogenase" evidence="3">
    <location>
        <begin position="12"/>
        <end position="148"/>
    </location>
</feature>
<keyword evidence="2" id="KW-0560">Oxidoreductase</keyword>
<evidence type="ECO:0000259" key="3">
    <source>
        <dbReference type="Pfam" id="PF00171"/>
    </source>
</evidence>
<comment type="similarity">
    <text evidence="1">Belongs to the aldehyde dehydrogenase family.</text>
</comment>
<evidence type="ECO:0000256" key="2">
    <source>
        <dbReference type="ARBA" id="ARBA00023002"/>
    </source>
</evidence>
<dbReference type="AlphaFoldDB" id="A0A965GEL2"/>
<reference evidence="4" key="1">
    <citation type="submission" date="2018-10" db="EMBL/GenBank/DDBJ databases">
        <title>Iterative Subtractive Binning of Freshwater Chronoseries Metagenomes Recovers Nearly Complete Genomes from over Four Hundred Novel Species.</title>
        <authorList>
            <person name="Rodriguez-R L.M."/>
            <person name="Tsementzi D."/>
            <person name="Luo C."/>
            <person name="Konstantinidis K.T."/>
        </authorList>
    </citation>
    <scope>NUCLEOTIDE SEQUENCE</scope>
    <source>
        <strain evidence="4">WB5_2A_028</strain>
    </source>
</reference>
<comment type="caution">
    <text evidence="4">The sequence shown here is derived from an EMBL/GenBank/DDBJ whole genome shotgun (WGS) entry which is preliminary data.</text>
</comment>
<evidence type="ECO:0000313" key="5">
    <source>
        <dbReference type="Proteomes" id="UP000740727"/>
    </source>
</evidence>
<accession>A0A965GEL2</accession>
<dbReference type="PANTHER" id="PTHR43353">
    <property type="entry name" value="SUCCINATE-SEMIALDEHYDE DEHYDROGENASE, MITOCHONDRIAL"/>
    <property type="match status" value="1"/>
</dbReference>
<feature type="non-terminal residue" evidence="4">
    <location>
        <position position="148"/>
    </location>
</feature>
<evidence type="ECO:0000313" key="4">
    <source>
        <dbReference type="EMBL" id="NBR94519.1"/>
    </source>
</evidence>
<dbReference type="SUPFAM" id="SSF53720">
    <property type="entry name" value="ALDH-like"/>
    <property type="match status" value="1"/>
</dbReference>
<name>A0A965GEL2_9PROT</name>
<evidence type="ECO:0000256" key="1">
    <source>
        <dbReference type="ARBA" id="ARBA00009986"/>
    </source>
</evidence>
<dbReference type="Pfam" id="PF00171">
    <property type="entry name" value="Aldedh"/>
    <property type="match status" value="1"/>
</dbReference>
<dbReference type="InterPro" id="IPR016162">
    <property type="entry name" value="Ald_DH_N"/>
</dbReference>